<dbReference type="EMBL" id="JARGDH010000001">
    <property type="protein sequence ID" value="KAL0281209.1"/>
    <property type="molecule type" value="Genomic_DNA"/>
</dbReference>
<feature type="compositionally biased region" description="Basic and acidic residues" evidence="1">
    <location>
        <begin position="107"/>
        <end position="116"/>
    </location>
</feature>
<proteinExistence type="predicted"/>
<feature type="region of interest" description="Disordered" evidence="1">
    <location>
        <begin position="99"/>
        <end position="122"/>
    </location>
</feature>
<sequence>MFLLDQRTEFTLMALNVRLRTRNMVQTAAAVLTITACFLIAVHTDQGFDCRKLVYTPHCRGIARKRVDLGIREMQPGIPQDSLSLKRLSYELSPAKELLDGRSALGKTEERPEDNKQKHHHQPDNLLYKLFMTGKRIDDDDNLPLYEY</sequence>
<evidence type="ECO:0000313" key="2">
    <source>
        <dbReference type="EMBL" id="KAL0281209.1"/>
    </source>
</evidence>
<reference evidence="2" key="1">
    <citation type="journal article" date="2024" name="Gigascience">
        <title>Chromosome-level genome of the poultry shaft louse Menopon gallinae provides insight into the host-switching and adaptive evolution of parasitic lice.</title>
        <authorList>
            <person name="Xu Y."/>
            <person name="Ma L."/>
            <person name="Liu S."/>
            <person name="Liang Y."/>
            <person name="Liu Q."/>
            <person name="He Z."/>
            <person name="Tian L."/>
            <person name="Duan Y."/>
            <person name="Cai W."/>
            <person name="Li H."/>
            <person name="Song F."/>
        </authorList>
    </citation>
    <scope>NUCLEOTIDE SEQUENCE</scope>
    <source>
        <strain evidence="2">Cailab_2023a</strain>
    </source>
</reference>
<organism evidence="2">
    <name type="scientific">Menopon gallinae</name>
    <name type="common">poultry shaft louse</name>
    <dbReference type="NCBI Taxonomy" id="328185"/>
    <lineage>
        <taxon>Eukaryota</taxon>
        <taxon>Metazoa</taxon>
        <taxon>Ecdysozoa</taxon>
        <taxon>Arthropoda</taxon>
        <taxon>Hexapoda</taxon>
        <taxon>Insecta</taxon>
        <taxon>Pterygota</taxon>
        <taxon>Neoptera</taxon>
        <taxon>Paraneoptera</taxon>
        <taxon>Psocodea</taxon>
        <taxon>Troctomorpha</taxon>
        <taxon>Phthiraptera</taxon>
        <taxon>Amblycera</taxon>
        <taxon>Menoponidae</taxon>
        <taxon>Menopon</taxon>
    </lineage>
</organism>
<name>A0AAW2IGB9_9NEOP</name>
<dbReference type="AlphaFoldDB" id="A0AAW2IGB9"/>
<comment type="caution">
    <text evidence="2">The sequence shown here is derived from an EMBL/GenBank/DDBJ whole genome shotgun (WGS) entry which is preliminary data.</text>
</comment>
<protein>
    <submittedName>
        <fullName evidence="2">Uncharacterized protein</fullName>
    </submittedName>
</protein>
<gene>
    <name evidence="2" type="ORF">PYX00_002265</name>
</gene>
<accession>A0AAW2IGB9</accession>
<evidence type="ECO:0000256" key="1">
    <source>
        <dbReference type="SAM" id="MobiDB-lite"/>
    </source>
</evidence>